<sequence>MKKADLHIHTNASDGVLSPTEVVKLASKNDIDAIAITDHDTIDGIEEAIKASNIYGVEVIPGIEINSEIDLEDVHILGYYINYKDARLIKTLADLIRRREERAQKIVKILNDIGLYISLKDVKEWGGKYIGRPHIAKALLHYGYVSSVKEAFEKYLGRGCPAYIPRTKLSPYDAINIIKKSGGVPVLAHPGLLKSYDIIEELVKAGLKGVEVYHTKHDSEQIKDIINIAKWYDLIITGGSDFHGIDDNLNVTIGSATIPYDAIGLLKSMSEKE</sequence>
<proteinExistence type="predicted"/>
<reference evidence="2 3" key="1">
    <citation type="submission" date="2016-11" db="EMBL/GenBank/DDBJ databases">
        <authorList>
            <person name="Jaros S."/>
            <person name="Januszkiewicz K."/>
            <person name="Wedrychowicz H."/>
        </authorList>
    </citation>
    <scope>NUCLEOTIDE SEQUENCE [LARGE SCALE GENOMIC DNA]</scope>
    <source>
        <strain evidence="2 3">DSM 17918</strain>
    </source>
</reference>
<evidence type="ECO:0000259" key="1">
    <source>
        <dbReference type="SMART" id="SM00481"/>
    </source>
</evidence>
<name>A0A1M4YCS1_9THEO</name>
<dbReference type="RefSeq" id="WP_073342729.1">
    <property type="nucleotide sequence ID" value="NZ_FQVH01000010.1"/>
</dbReference>
<dbReference type="Gene3D" id="1.10.150.650">
    <property type="match status" value="1"/>
</dbReference>
<evidence type="ECO:0000313" key="2">
    <source>
        <dbReference type="EMBL" id="SHF03373.1"/>
    </source>
</evidence>
<dbReference type="InterPro" id="IPR016195">
    <property type="entry name" value="Pol/histidinol_Pase-like"/>
</dbReference>
<accession>A0A1M4YCS1</accession>
<dbReference type="PANTHER" id="PTHR42924">
    <property type="entry name" value="EXONUCLEASE"/>
    <property type="match status" value="1"/>
</dbReference>
<keyword evidence="3" id="KW-1185">Reference proteome</keyword>
<dbReference type="AlphaFoldDB" id="A0A1M4YCS1"/>
<dbReference type="Proteomes" id="UP000184088">
    <property type="component" value="Unassembled WGS sequence"/>
</dbReference>
<dbReference type="Pfam" id="PF02811">
    <property type="entry name" value="PHP"/>
    <property type="match status" value="1"/>
</dbReference>
<feature type="domain" description="Polymerase/histidinol phosphatase N-terminal" evidence="1">
    <location>
        <begin position="4"/>
        <end position="69"/>
    </location>
</feature>
<dbReference type="CDD" id="cd07438">
    <property type="entry name" value="PHP_HisPPase_AMP"/>
    <property type="match status" value="1"/>
</dbReference>
<dbReference type="OrthoDB" id="9804333at2"/>
<dbReference type="InterPro" id="IPR003141">
    <property type="entry name" value="Pol/His_phosphatase_N"/>
</dbReference>
<organism evidence="2 3">
    <name type="scientific">Caldanaerobius fijiensis DSM 17918</name>
    <dbReference type="NCBI Taxonomy" id="1121256"/>
    <lineage>
        <taxon>Bacteria</taxon>
        <taxon>Bacillati</taxon>
        <taxon>Bacillota</taxon>
        <taxon>Clostridia</taxon>
        <taxon>Thermoanaerobacterales</taxon>
        <taxon>Thermoanaerobacteraceae</taxon>
        <taxon>Caldanaerobius</taxon>
    </lineage>
</organism>
<dbReference type="EMBL" id="FQVH01000010">
    <property type="protein sequence ID" value="SHF03373.1"/>
    <property type="molecule type" value="Genomic_DNA"/>
</dbReference>
<evidence type="ECO:0000313" key="3">
    <source>
        <dbReference type="Proteomes" id="UP000184088"/>
    </source>
</evidence>
<protein>
    <recommendedName>
        <fullName evidence="1">Polymerase/histidinol phosphatase N-terminal domain-containing protein</fullName>
    </recommendedName>
</protein>
<gene>
    <name evidence="2" type="ORF">SAMN02746089_01195</name>
</gene>
<dbReference type="InterPro" id="IPR004013">
    <property type="entry name" value="PHP_dom"/>
</dbReference>
<dbReference type="SMART" id="SM00481">
    <property type="entry name" value="POLIIIAc"/>
    <property type="match status" value="1"/>
</dbReference>
<dbReference type="InterPro" id="IPR052018">
    <property type="entry name" value="PHP_domain"/>
</dbReference>
<dbReference type="Gene3D" id="3.20.20.140">
    <property type="entry name" value="Metal-dependent hydrolases"/>
    <property type="match status" value="1"/>
</dbReference>
<dbReference type="STRING" id="1121256.SAMN02746089_01195"/>
<dbReference type="SUPFAM" id="SSF89550">
    <property type="entry name" value="PHP domain-like"/>
    <property type="match status" value="1"/>
</dbReference>
<dbReference type="PANTHER" id="PTHR42924:SF3">
    <property type="entry name" value="POLYMERASE_HISTIDINOL PHOSPHATASE N-TERMINAL DOMAIN-CONTAINING PROTEIN"/>
    <property type="match status" value="1"/>
</dbReference>
<dbReference type="GO" id="GO:0004534">
    <property type="term" value="F:5'-3' RNA exonuclease activity"/>
    <property type="evidence" value="ECO:0007669"/>
    <property type="project" value="TreeGrafter"/>
</dbReference>
<dbReference type="GO" id="GO:0035312">
    <property type="term" value="F:5'-3' DNA exonuclease activity"/>
    <property type="evidence" value="ECO:0007669"/>
    <property type="project" value="TreeGrafter"/>
</dbReference>